<keyword evidence="4" id="KW-0804">Transcription</keyword>
<reference evidence="7 9" key="2">
    <citation type="journal article" date="2013" name="Nature">
        <title>Insights into bilaterian evolution from three spiralian genomes.</title>
        <authorList>
            <person name="Simakov O."/>
            <person name="Marletaz F."/>
            <person name="Cho S.J."/>
            <person name="Edsinger-Gonzales E."/>
            <person name="Havlak P."/>
            <person name="Hellsten U."/>
            <person name="Kuo D.H."/>
            <person name="Larsson T."/>
            <person name="Lv J."/>
            <person name="Arendt D."/>
            <person name="Savage R."/>
            <person name="Osoegawa K."/>
            <person name="de Jong P."/>
            <person name="Grimwood J."/>
            <person name="Chapman J.A."/>
            <person name="Shapiro H."/>
            <person name="Aerts A."/>
            <person name="Otillar R.P."/>
            <person name="Terry A.Y."/>
            <person name="Boore J.L."/>
            <person name="Grigoriev I.V."/>
            <person name="Lindberg D.R."/>
            <person name="Seaver E.C."/>
            <person name="Weisblat D.A."/>
            <person name="Putnam N.H."/>
            <person name="Rokhsar D.S."/>
        </authorList>
    </citation>
    <scope>NUCLEOTIDE SEQUENCE</scope>
    <source>
        <strain evidence="7 9">I ESC-2004</strain>
    </source>
</reference>
<dbReference type="EMBL" id="AMQN01006709">
    <property type="status" value="NOT_ANNOTATED_CDS"/>
    <property type="molecule type" value="Genomic_DNA"/>
</dbReference>
<dbReference type="PANTHER" id="PTHR13455">
    <property type="entry name" value="TRANSCRIPTIONAL REPRESSOR P66-RELATED"/>
    <property type="match status" value="1"/>
</dbReference>
<sequence length="278" mass="30855">MNTNCISPARHGETYIESEGVQATQVEDTLSEGWGTKRYLITCSKDDKVKVLDPSFWSNEVYFCQWYRRQVLLTEAMSEEETSTHPDDQRPTSASPAEPPLANGMSSSTLWSTNVICEQCVTSNQKKVLKQEHTNRLKSAFVKALQQEQEIEQRIQLTPSSAPAPSSRNEHQHSSSSSAAIAASSSASPSSAPMNLSKVSTEQLRHHQNLLQAHQAQLRGAAHLSSMGFNPLQLMGYPFQSPMQQASSSSSKNAELQRQYLLDMIPRSMPGSNVLWRS</sequence>
<organism evidence="7">
    <name type="scientific">Capitella teleta</name>
    <name type="common">Polychaete worm</name>
    <dbReference type="NCBI Taxonomy" id="283909"/>
    <lineage>
        <taxon>Eukaryota</taxon>
        <taxon>Metazoa</taxon>
        <taxon>Spiralia</taxon>
        <taxon>Lophotrochozoa</taxon>
        <taxon>Annelida</taxon>
        <taxon>Polychaeta</taxon>
        <taxon>Sedentaria</taxon>
        <taxon>Scolecida</taxon>
        <taxon>Capitellidae</taxon>
        <taxon>Capitella</taxon>
    </lineage>
</organism>
<evidence type="ECO:0000313" key="9">
    <source>
        <dbReference type="Proteomes" id="UP000014760"/>
    </source>
</evidence>
<protein>
    <submittedName>
        <fullName evidence="7 8">Uncharacterized protein</fullName>
    </submittedName>
</protein>
<dbReference type="EnsemblMetazoa" id="CapteT204764">
    <property type="protein sequence ID" value="CapteP204764"/>
    <property type="gene ID" value="CapteG204764"/>
</dbReference>
<dbReference type="AlphaFoldDB" id="R7UPR8"/>
<evidence type="ECO:0000256" key="4">
    <source>
        <dbReference type="ARBA" id="ARBA00023163"/>
    </source>
</evidence>
<feature type="region of interest" description="Disordered" evidence="6">
    <location>
        <begin position="158"/>
        <end position="205"/>
    </location>
</feature>
<dbReference type="InterPro" id="IPR040386">
    <property type="entry name" value="P66"/>
</dbReference>
<dbReference type="STRING" id="283909.R7UPR8"/>
<evidence type="ECO:0000313" key="7">
    <source>
        <dbReference type="EMBL" id="ELU08514.1"/>
    </source>
</evidence>
<comment type="subcellular location">
    <subcellularLocation>
        <location evidence="1">Nucleus</location>
    </subcellularLocation>
</comment>
<keyword evidence="9" id="KW-1185">Reference proteome</keyword>
<dbReference type="EMBL" id="AMQN01006711">
    <property type="status" value="NOT_ANNOTATED_CDS"/>
    <property type="molecule type" value="Genomic_DNA"/>
</dbReference>
<dbReference type="EMBL" id="AMQN01006710">
    <property type="status" value="NOT_ANNOTATED_CDS"/>
    <property type="molecule type" value="Genomic_DNA"/>
</dbReference>
<name>R7UPR8_CAPTE</name>
<gene>
    <name evidence="7" type="ORF">CAPTEDRAFT_204764</name>
</gene>
<dbReference type="PANTHER" id="PTHR13455:SF7">
    <property type="entry name" value="SIMJANG, ISOFORM E"/>
    <property type="match status" value="1"/>
</dbReference>
<dbReference type="GO" id="GO:0016581">
    <property type="term" value="C:NuRD complex"/>
    <property type="evidence" value="ECO:0007669"/>
    <property type="project" value="TreeGrafter"/>
</dbReference>
<keyword evidence="3" id="KW-0175">Coiled coil</keyword>
<feature type="compositionally biased region" description="Low complexity" evidence="6">
    <location>
        <begin position="174"/>
        <end position="193"/>
    </location>
</feature>
<keyword evidence="2" id="KW-0805">Transcription regulation</keyword>
<proteinExistence type="predicted"/>
<evidence type="ECO:0000256" key="6">
    <source>
        <dbReference type="SAM" id="MobiDB-lite"/>
    </source>
</evidence>
<feature type="region of interest" description="Disordered" evidence="6">
    <location>
        <begin position="77"/>
        <end position="105"/>
    </location>
</feature>
<accession>R7UPR8</accession>
<evidence type="ECO:0000256" key="5">
    <source>
        <dbReference type="ARBA" id="ARBA00023242"/>
    </source>
</evidence>
<dbReference type="GO" id="GO:0000122">
    <property type="term" value="P:negative regulation of transcription by RNA polymerase II"/>
    <property type="evidence" value="ECO:0007669"/>
    <property type="project" value="InterPro"/>
</dbReference>
<reference evidence="8" key="3">
    <citation type="submission" date="2015-06" db="UniProtKB">
        <authorList>
            <consortium name="EnsemblMetazoa"/>
        </authorList>
    </citation>
    <scope>IDENTIFICATION</scope>
</reference>
<evidence type="ECO:0000313" key="8">
    <source>
        <dbReference type="EnsemblMetazoa" id="CapteP204764"/>
    </source>
</evidence>
<evidence type="ECO:0000256" key="1">
    <source>
        <dbReference type="ARBA" id="ARBA00004123"/>
    </source>
</evidence>
<dbReference type="Proteomes" id="UP000014760">
    <property type="component" value="Unassembled WGS sequence"/>
</dbReference>
<evidence type="ECO:0000256" key="3">
    <source>
        <dbReference type="ARBA" id="ARBA00023054"/>
    </source>
</evidence>
<dbReference type="HOGENOM" id="CLU_1001998_0_0_1"/>
<keyword evidence="5" id="KW-0539">Nucleus</keyword>
<dbReference type="EMBL" id="KB299000">
    <property type="protein sequence ID" value="ELU08514.1"/>
    <property type="molecule type" value="Genomic_DNA"/>
</dbReference>
<reference evidence="9" key="1">
    <citation type="submission" date="2012-12" db="EMBL/GenBank/DDBJ databases">
        <authorList>
            <person name="Hellsten U."/>
            <person name="Grimwood J."/>
            <person name="Chapman J.A."/>
            <person name="Shapiro H."/>
            <person name="Aerts A."/>
            <person name="Otillar R.P."/>
            <person name="Terry A.Y."/>
            <person name="Boore J.L."/>
            <person name="Simakov O."/>
            <person name="Marletaz F."/>
            <person name="Cho S.-J."/>
            <person name="Edsinger-Gonzales E."/>
            <person name="Havlak P."/>
            <person name="Kuo D.-H."/>
            <person name="Larsson T."/>
            <person name="Lv J."/>
            <person name="Arendt D."/>
            <person name="Savage R."/>
            <person name="Osoegawa K."/>
            <person name="de Jong P."/>
            <person name="Lindberg D.R."/>
            <person name="Seaver E.C."/>
            <person name="Weisblat D.A."/>
            <person name="Putnam N.H."/>
            <person name="Grigoriev I.V."/>
            <person name="Rokhsar D.S."/>
        </authorList>
    </citation>
    <scope>NUCLEOTIDE SEQUENCE</scope>
    <source>
        <strain evidence="9">I ESC-2004</strain>
    </source>
</reference>
<feature type="compositionally biased region" description="Polar residues" evidence="6">
    <location>
        <begin position="158"/>
        <end position="167"/>
    </location>
</feature>
<evidence type="ECO:0000256" key="2">
    <source>
        <dbReference type="ARBA" id="ARBA00023015"/>
    </source>
</evidence>